<gene>
    <name evidence="2" type="ORF">D9757_000807</name>
</gene>
<evidence type="ECO:0008006" key="4">
    <source>
        <dbReference type="Google" id="ProtNLM"/>
    </source>
</evidence>
<dbReference type="InterPro" id="IPR036881">
    <property type="entry name" value="Glyco_hydro_3_C_sf"/>
</dbReference>
<evidence type="ECO:0000313" key="3">
    <source>
        <dbReference type="Proteomes" id="UP000518752"/>
    </source>
</evidence>
<organism evidence="2 3">
    <name type="scientific">Collybiopsis confluens</name>
    <dbReference type="NCBI Taxonomy" id="2823264"/>
    <lineage>
        <taxon>Eukaryota</taxon>
        <taxon>Fungi</taxon>
        <taxon>Dikarya</taxon>
        <taxon>Basidiomycota</taxon>
        <taxon>Agaricomycotina</taxon>
        <taxon>Agaricomycetes</taxon>
        <taxon>Agaricomycetidae</taxon>
        <taxon>Agaricales</taxon>
        <taxon>Marasmiineae</taxon>
        <taxon>Omphalotaceae</taxon>
        <taxon>Collybiopsis</taxon>
    </lineage>
</organism>
<dbReference type="GO" id="GO:0005975">
    <property type="term" value="P:carbohydrate metabolic process"/>
    <property type="evidence" value="ECO:0007669"/>
    <property type="project" value="InterPro"/>
</dbReference>
<dbReference type="AlphaFoldDB" id="A0A8H5I0Q6"/>
<dbReference type="EMBL" id="JAACJN010000004">
    <property type="protein sequence ID" value="KAF5392893.1"/>
    <property type="molecule type" value="Genomic_DNA"/>
</dbReference>
<accession>A0A8H5I0Q6</accession>
<dbReference type="Proteomes" id="UP000518752">
    <property type="component" value="Unassembled WGS sequence"/>
</dbReference>
<dbReference type="Gene3D" id="3.40.50.1700">
    <property type="entry name" value="Glycoside hydrolase family 3 C-terminal domain"/>
    <property type="match status" value="1"/>
</dbReference>
<name>A0A8H5I0Q6_9AGAR</name>
<proteinExistence type="predicted"/>
<keyword evidence="3" id="KW-1185">Reference proteome</keyword>
<protein>
    <recommendedName>
        <fullName evidence="4">Glycoside hydrolase family 3 C-terminal domain-containing protein</fullName>
    </recommendedName>
</protein>
<keyword evidence="1" id="KW-0378">Hydrolase</keyword>
<sequence length="74" mass="7721">MACLRPTTVSEYSVIIRDAAAQSIVLFKNIGVLPLGDDTLTMSLFGAHAGLALGGPNYQSADTYQGHLAGGIRN</sequence>
<evidence type="ECO:0000256" key="1">
    <source>
        <dbReference type="ARBA" id="ARBA00022801"/>
    </source>
</evidence>
<reference evidence="2 3" key="1">
    <citation type="journal article" date="2020" name="ISME J.">
        <title>Uncovering the hidden diversity of litter-decomposition mechanisms in mushroom-forming fungi.</title>
        <authorList>
            <person name="Floudas D."/>
            <person name="Bentzer J."/>
            <person name="Ahren D."/>
            <person name="Johansson T."/>
            <person name="Persson P."/>
            <person name="Tunlid A."/>
        </authorList>
    </citation>
    <scope>NUCLEOTIDE SEQUENCE [LARGE SCALE GENOMIC DNA]</scope>
    <source>
        <strain evidence="2 3">CBS 406.79</strain>
    </source>
</reference>
<comment type="caution">
    <text evidence="2">The sequence shown here is derived from an EMBL/GenBank/DDBJ whole genome shotgun (WGS) entry which is preliminary data.</text>
</comment>
<evidence type="ECO:0000313" key="2">
    <source>
        <dbReference type="EMBL" id="KAF5392893.1"/>
    </source>
</evidence>
<dbReference type="GO" id="GO:0004553">
    <property type="term" value="F:hydrolase activity, hydrolyzing O-glycosyl compounds"/>
    <property type="evidence" value="ECO:0007669"/>
    <property type="project" value="InterPro"/>
</dbReference>